<organism evidence="2 3">
    <name type="scientific">Mycena venus</name>
    <dbReference type="NCBI Taxonomy" id="2733690"/>
    <lineage>
        <taxon>Eukaryota</taxon>
        <taxon>Fungi</taxon>
        <taxon>Dikarya</taxon>
        <taxon>Basidiomycota</taxon>
        <taxon>Agaricomycotina</taxon>
        <taxon>Agaricomycetes</taxon>
        <taxon>Agaricomycetidae</taxon>
        <taxon>Agaricales</taxon>
        <taxon>Marasmiineae</taxon>
        <taxon>Mycenaceae</taxon>
        <taxon>Mycena</taxon>
    </lineage>
</organism>
<feature type="compositionally biased region" description="Low complexity" evidence="1">
    <location>
        <begin position="23"/>
        <end position="32"/>
    </location>
</feature>
<feature type="compositionally biased region" description="Basic and acidic residues" evidence="1">
    <location>
        <begin position="377"/>
        <end position="396"/>
    </location>
</feature>
<feature type="compositionally biased region" description="Acidic residues" evidence="1">
    <location>
        <begin position="361"/>
        <end position="376"/>
    </location>
</feature>
<feature type="compositionally biased region" description="Polar residues" evidence="1">
    <location>
        <begin position="510"/>
        <end position="520"/>
    </location>
</feature>
<evidence type="ECO:0000313" key="2">
    <source>
        <dbReference type="EMBL" id="KAF7334097.1"/>
    </source>
</evidence>
<keyword evidence="3" id="KW-1185">Reference proteome</keyword>
<dbReference type="OrthoDB" id="3048720at2759"/>
<feature type="region of interest" description="Disordered" evidence="1">
    <location>
        <begin position="333"/>
        <end position="460"/>
    </location>
</feature>
<accession>A0A8H6X439</accession>
<dbReference type="AlphaFoldDB" id="A0A8H6X439"/>
<feature type="region of interest" description="Disordered" evidence="1">
    <location>
        <begin position="14"/>
        <end position="45"/>
    </location>
</feature>
<feature type="compositionally biased region" description="Basic and acidic residues" evidence="1">
    <location>
        <begin position="33"/>
        <end position="45"/>
    </location>
</feature>
<evidence type="ECO:0000313" key="3">
    <source>
        <dbReference type="Proteomes" id="UP000620124"/>
    </source>
</evidence>
<comment type="caution">
    <text evidence="2">The sequence shown here is derived from an EMBL/GenBank/DDBJ whole genome shotgun (WGS) entry which is preliminary data.</text>
</comment>
<dbReference type="Proteomes" id="UP000620124">
    <property type="component" value="Unassembled WGS sequence"/>
</dbReference>
<protein>
    <submittedName>
        <fullName evidence="2">Uncharacterized protein</fullName>
    </submittedName>
</protein>
<feature type="region of interest" description="Disordered" evidence="1">
    <location>
        <begin position="489"/>
        <end position="520"/>
    </location>
</feature>
<dbReference type="EMBL" id="JACAZI010000027">
    <property type="protein sequence ID" value="KAF7334097.1"/>
    <property type="molecule type" value="Genomic_DNA"/>
</dbReference>
<reference evidence="2" key="1">
    <citation type="submission" date="2020-05" db="EMBL/GenBank/DDBJ databases">
        <title>Mycena genomes resolve the evolution of fungal bioluminescence.</title>
        <authorList>
            <person name="Tsai I.J."/>
        </authorList>
    </citation>
    <scope>NUCLEOTIDE SEQUENCE</scope>
    <source>
        <strain evidence="2">CCC161011</strain>
    </source>
</reference>
<feature type="compositionally biased region" description="Polar residues" evidence="1">
    <location>
        <begin position="433"/>
        <end position="452"/>
    </location>
</feature>
<gene>
    <name evidence="2" type="ORF">MVEN_02315500</name>
</gene>
<proteinExistence type="predicted"/>
<name>A0A8H6X439_9AGAR</name>
<sequence length="520" mass="58640">MPAAYTTIAASSSARIRVDAPPRRAQAPIPAEQQKEKREKRQERQSQIDAKVAEWWQYTLAKADEYAALFDLKPRYFLDIFFQGGARMIKHQGEINAYNAFKHEKAVEHREHIIDEYHSLTDTEKEALVERFRDIKLRNVTLRRDTPRARIQDVANVVRNLKMLFTGLSTRVGVEGLFCIVRNNADFHMEPQWFFSTPELEQYMPIATRKKWDTGHVGMKLEAFAIAGCDVTNLLRTSKQKADWLKAEIRVLLISRRIGMPRCPYVWYEEDVVFRYGVDIKGWTGPFKNISTWSTSLGELQKLHTRLKNNECFWKKLTTAELEQRKEEWEAAVTAGTKTAKHRATRSDVGVPRKRKHADVDSEEDGDDGDDGDEPEGEPRTDTVHTPQIEEPRDDAGEPETTSIPLHTQKRARTSASHAVTANRKKPTRSKKSATTNTKTVLTANARKGNSAQRDDTTTRAALDRLKAKQGARATKKAVVSFSSAEFVASDDEENGGAASVDTGMDAGMSTENDGSAGTM</sequence>
<feature type="compositionally biased region" description="Basic residues" evidence="1">
    <location>
        <begin position="423"/>
        <end position="432"/>
    </location>
</feature>
<evidence type="ECO:0000256" key="1">
    <source>
        <dbReference type="SAM" id="MobiDB-lite"/>
    </source>
</evidence>